<dbReference type="InterPro" id="IPR000644">
    <property type="entry name" value="CBS_dom"/>
</dbReference>
<keyword evidence="6 9" id="KW-1133">Transmembrane helix</keyword>
<name>A0ABS7RI38_9ACTN</name>
<dbReference type="Gene3D" id="3.10.580.10">
    <property type="entry name" value="CBS-domain"/>
    <property type="match status" value="1"/>
</dbReference>
<protein>
    <submittedName>
        <fullName evidence="11">Magnesium transporter</fullName>
    </submittedName>
</protein>
<evidence type="ECO:0000256" key="3">
    <source>
        <dbReference type="ARBA" id="ARBA00022448"/>
    </source>
</evidence>
<dbReference type="RefSeq" id="WP_221024346.1">
    <property type="nucleotide sequence ID" value="NZ_JAIEZQ010000001.1"/>
</dbReference>
<evidence type="ECO:0000313" key="11">
    <source>
        <dbReference type="EMBL" id="MBY9074703.1"/>
    </source>
</evidence>
<evidence type="ECO:0000259" key="10">
    <source>
        <dbReference type="PROSITE" id="PS51371"/>
    </source>
</evidence>
<dbReference type="InterPro" id="IPR046342">
    <property type="entry name" value="CBS_dom_sf"/>
</dbReference>
<feature type="domain" description="CBS" evidence="10">
    <location>
        <begin position="90"/>
        <end position="146"/>
    </location>
</feature>
<dbReference type="PANTHER" id="PTHR41394:SF5">
    <property type="entry name" value="SLC41A_MGTE INTEGRAL MEMBRANE DOMAIN-CONTAINING PROTEIN"/>
    <property type="match status" value="1"/>
</dbReference>
<proteinExistence type="inferred from homology"/>
<evidence type="ECO:0000256" key="8">
    <source>
        <dbReference type="PROSITE-ProRule" id="PRU00703"/>
    </source>
</evidence>
<keyword evidence="7 9" id="KW-0472">Membrane</keyword>
<feature type="transmembrane region" description="Helical" evidence="9">
    <location>
        <begin position="313"/>
        <end position="335"/>
    </location>
</feature>
<dbReference type="SUPFAM" id="SSF54631">
    <property type="entry name" value="CBS-domain pair"/>
    <property type="match status" value="1"/>
</dbReference>
<feature type="transmembrane region" description="Helical" evidence="9">
    <location>
        <begin position="251"/>
        <end position="269"/>
    </location>
</feature>
<dbReference type="Pfam" id="PF00571">
    <property type="entry name" value="CBS"/>
    <property type="match status" value="1"/>
</dbReference>
<keyword evidence="5" id="KW-0460">Magnesium</keyword>
<evidence type="ECO:0000256" key="9">
    <source>
        <dbReference type="SAM" id="Phobius"/>
    </source>
</evidence>
<comment type="caution">
    <text evidence="11">The sequence shown here is derived from an EMBL/GenBank/DDBJ whole genome shotgun (WGS) entry which is preliminary data.</text>
</comment>
<feature type="transmembrane region" description="Helical" evidence="9">
    <location>
        <begin position="275"/>
        <end position="301"/>
    </location>
</feature>
<organism evidence="11 12">
    <name type="scientific">Nocardioides jiangsuensis</name>
    <dbReference type="NCBI Taxonomy" id="2866161"/>
    <lineage>
        <taxon>Bacteria</taxon>
        <taxon>Bacillati</taxon>
        <taxon>Actinomycetota</taxon>
        <taxon>Actinomycetes</taxon>
        <taxon>Propionibacteriales</taxon>
        <taxon>Nocardioidaceae</taxon>
        <taxon>Nocardioides</taxon>
    </lineage>
</organism>
<dbReference type="Gene3D" id="1.10.357.20">
    <property type="entry name" value="SLC41 divalent cation transporters, integral membrane domain"/>
    <property type="match status" value="1"/>
</dbReference>
<evidence type="ECO:0000256" key="4">
    <source>
        <dbReference type="ARBA" id="ARBA00022692"/>
    </source>
</evidence>
<evidence type="ECO:0000256" key="7">
    <source>
        <dbReference type="ARBA" id="ARBA00023136"/>
    </source>
</evidence>
<dbReference type="PANTHER" id="PTHR41394">
    <property type="entry name" value="MAGNESIUM TRANSPORTER MGTE"/>
    <property type="match status" value="1"/>
</dbReference>
<evidence type="ECO:0000256" key="5">
    <source>
        <dbReference type="ARBA" id="ARBA00022842"/>
    </source>
</evidence>
<comment type="subcellular location">
    <subcellularLocation>
        <location evidence="1">Membrane</location>
        <topology evidence="1">Multi-pass membrane protein</topology>
    </subcellularLocation>
</comment>
<dbReference type="Pfam" id="PF01769">
    <property type="entry name" value="MgtE"/>
    <property type="match status" value="1"/>
</dbReference>
<evidence type="ECO:0000256" key="6">
    <source>
        <dbReference type="ARBA" id="ARBA00022989"/>
    </source>
</evidence>
<dbReference type="PROSITE" id="PS51371">
    <property type="entry name" value="CBS"/>
    <property type="match status" value="1"/>
</dbReference>
<sequence length="336" mass="35013">MTVPFTPLPGRPEPLLPGSVDSYTVTDVPLCGPDTTAGDLQAMLVGGRFQSAADVAVCTYGDGAAHRLLGLIPLETALAADPHLRARDLMDTDPPVVAPGLNQEEAAWKAAHHGESSLAVVDADGTFRGLVPPSRLLAVLLTEHDQDLARLGGFLTSSASARHAMDEPIGERLWHRLPWLVLGLLGSAGAAMLVRGAEEDLASDVRLAFFIPGIVYMADAVGTQTEALVIRGLSVGVPIRRVFRLESLTGLLVGLVLAAVTVPAVWLILGSADLALTLSLSLMAACTVATVVAMSLPWLMAKLGRDPAFGSGPLATVVQDLLSLVIYFAIASAVLG</sequence>
<dbReference type="InterPro" id="IPR036739">
    <property type="entry name" value="SLC41_membr_dom_sf"/>
</dbReference>
<dbReference type="InterPro" id="IPR006667">
    <property type="entry name" value="SLC41_membr_dom"/>
</dbReference>
<keyword evidence="3" id="KW-0813">Transport</keyword>
<dbReference type="EMBL" id="JAIEZQ010000001">
    <property type="protein sequence ID" value="MBY9074703.1"/>
    <property type="molecule type" value="Genomic_DNA"/>
</dbReference>
<dbReference type="Proteomes" id="UP000754710">
    <property type="component" value="Unassembled WGS sequence"/>
</dbReference>
<comment type="similarity">
    <text evidence="2">Belongs to the SLC41A transporter family.</text>
</comment>
<evidence type="ECO:0000256" key="1">
    <source>
        <dbReference type="ARBA" id="ARBA00004141"/>
    </source>
</evidence>
<dbReference type="SUPFAM" id="SSF161093">
    <property type="entry name" value="MgtE membrane domain-like"/>
    <property type="match status" value="1"/>
</dbReference>
<evidence type="ECO:0000313" key="12">
    <source>
        <dbReference type="Proteomes" id="UP000754710"/>
    </source>
</evidence>
<accession>A0ABS7RI38</accession>
<keyword evidence="4 9" id="KW-0812">Transmembrane</keyword>
<reference evidence="11 12" key="1">
    <citation type="submission" date="2021-08" db="EMBL/GenBank/DDBJ databases">
        <title>Nocardioides bacterium WL0053 sp. nov., isolated from the sediment.</title>
        <authorList>
            <person name="Wang L."/>
            <person name="Zhang D."/>
            <person name="Zhang A."/>
        </authorList>
    </citation>
    <scope>NUCLEOTIDE SEQUENCE [LARGE SCALE GENOMIC DNA]</scope>
    <source>
        <strain evidence="11 12">WL0053</strain>
    </source>
</reference>
<keyword evidence="12" id="KW-1185">Reference proteome</keyword>
<evidence type="ECO:0000256" key="2">
    <source>
        <dbReference type="ARBA" id="ARBA00009749"/>
    </source>
</evidence>
<keyword evidence="8" id="KW-0129">CBS domain</keyword>
<gene>
    <name evidence="11" type="ORF">K1X13_07710</name>
</gene>